<feature type="domain" description="NodB homology" evidence="4">
    <location>
        <begin position="35"/>
        <end position="154"/>
    </location>
</feature>
<dbReference type="OrthoDB" id="9784220at2"/>
<feature type="signal peptide" evidence="3">
    <location>
        <begin position="1"/>
        <end position="22"/>
    </location>
</feature>
<evidence type="ECO:0000256" key="3">
    <source>
        <dbReference type="SAM" id="SignalP"/>
    </source>
</evidence>
<name>A0A3G8M093_9GAMM</name>
<evidence type="ECO:0000259" key="4">
    <source>
        <dbReference type="Pfam" id="PF01522"/>
    </source>
</evidence>
<dbReference type="Proteomes" id="UP000278035">
    <property type="component" value="Chromosome"/>
</dbReference>
<protein>
    <submittedName>
        <fullName evidence="5">Polysaccharide deacetylase</fullName>
    </submittedName>
</protein>
<dbReference type="KEGG" id="slj:EGC82_19975"/>
<dbReference type="Pfam" id="PF01522">
    <property type="entry name" value="Polysacc_deac_1"/>
    <property type="match status" value="1"/>
</dbReference>
<dbReference type="EMBL" id="CP034015">
    <property type="protein sequence ID" value="AZG74825.1"/>
    <property type="molecule type" value="Genomic_DNA"/>
</dbReference>
<evidence type="ECO:0000256" key="1">
    <source>
        <dbReference type="ARBA" id="ARBA00004613"/>
    </source>
</evidence>
<dbReference type="InterPro" id="IPR002509">
    <property type="entry name" value="NODB_dom"/>
</dbReference>
<dbReference type="GO" id="GO:0005975">
    <property type="term" value="P:carbohydrate metabolic process"/>
    <property type="evidence" value="ECO:0007669"/>
    <property type="project" value="InterPro"/>
</dbReference>
<keyword evidence="6" id="KW-1185">Reference proteome</keyword>
<dbReference type="GO" id="GO:0005576">
    <property type="term" value="C:extracellular region"/>
    <property type="evidence" value="ECO:0007669"/>
    <property type="project" value="UniProtKB-SubCell"/>
</dbReference>
<dbReference type="Gene3D" id="3.20.20.370">
    <property type="entry name" value="Glycoside hydrolase/deacetylase"/>
    <property type="match status" value="1"/>
</dbReference>
<gene>
    <name evidence="5" type="ORF">EGC82_19975</name>
</gene>
<dbReference type="RefSeq" id="WP_124732302.1">
    <property type="nucleotide sequence ID" value="NZ_CBCSKC010000048.1"/>
</dbReference>
<evidence type="ECO:0000313" key="6">
    <source>
        <dbReference type="Proteomes" id="UP000278035"/>
    </source>
</evidence>
<dbReference type="SUPFAM" id="SSF88713">
    <property type="entry name" value="Glycoside hydrolase/deacetylase"/>
    <property type="match status" value="1"/>
</dbReference>
<dbReference type="InterPro" id="IPR011330">
    <property type="entry name" value="Glyco_hydro/deAcase_b/a-brl"/>
</dbReference>
<keyword evidence="2 3" id="KW-0732">Signal</keyword>
<comment type="subcellular location">
    <subcellularLocation>
        <location evidence="1">Secreted</location>
    </subcellularLocation>
</comment>
<dbReference type="InterPro" id="IPR051398">
    <property type="entry name" value="Polysacch_Deacetylase"/>
</dbReference>
<dbReference type="PANTHER" id="PTHR34216">
    <property type="match status" value="1"/>
</dbReference>
<evidence type="ECO:0000313" key="5">
    <source>
        <dbReference type="EMBL" id="AZG74825.1"/>
    </source>
</evidence>
<feature type="chain" id="PRO_5018320444" evidence="3">
    <location>
        <begin position="23"/>
        <end position="264"/>
    </location>
</feature>
<sequence length="264" mass="29093">MLNVKRYVILLIMLLISASLYANEPVEFVWPHNAKAAVSLSYDDALASQLDHAIPALGRYKFNASFYLVMSASTVASRLNDWRHVAALGHELGNHSLSHGCSKSLPNRDWVADFVDLDTRSPQALRHELEIANAFLFAIDGKSTRTFTVPCGDTMAGGKDYLTEVSPLFMAVKGQGVNDDSEVVYMPSEVSGETLINYVKAGAEQGQLVSIVFHGIGGDYLSVSSEAHEQLLQFLAAHPQEYWVDTFQNIMRYKQHAIAAANNQ</sequence>
<organism evidence="5 6">
    <name type="scientific">Shewanella livingstonensis</name>
    <dbReference type="NCBI Taxonomy" id="150120"/>
    <lineage>
        <taxon>Bacteria</taxon>
        <taxon>Pseudomonadati</taxon>
        <taxon>Pseudomonadota</taxon>
        <taxon>Gammaproteobacteria</taxon>
        <taxon>Alteromonadales</taxon>
        <taxon>Shewanellaceae</taxon>
        <taxon>Shewanella</taxon>
    </lineage>
</organism>
<dbReference type="GO" id="GO:0016810">
    <property type="term" value="F:hydrolase activity, acting on carbon-nitrogen (but not peptide) bonds"/>
    <property type="evidence" value="ECO:0007669"/>
    <property type="project" value="InterPro"/>
</dbReference>
<evidence type="ECO:0000256" key="2">
    <source>
        <dbReference type="ARBA" id="ARBA00022729"/>
    </source>
</evidence>
<reference evidence="6" key="1">
    <citation type="submission" date="2018-11" db="EMBL/GenBank/DDBJ databases">
        <title>Shewanella sp. M2.</title>
        <authorList>
            <person name="Hwang Y.J."/>
            <person name="Hwang C.Y."/>
        </authorList>
    </citation>
    <scope>NUCLEOTIDE SEQUENCE [LARGE SCALE GENOMIC DNA]</scope>
    <source>
        <strain evidence="6">LMG 19866</strain>
    </source>
</reference>
<proteinExistence type="predicted"/>
<accession>A0A3G8M093</accession>
<dbReference type="PANTHER" id="PTHR34216:SF3">
    <property type="entry name" value="POLY-BETA-1,6-N-ACETYL-D-GLUCOSAMINE N-DEACETYLASE"/>
    <property type="match status" value="1"/>
</dbReference>
<dbReference type="AlphaFoldDB" id="A0A3G8M093"/>